<proteinExistence type="predicted"/>
<organism evidence="1 2">
    <name type="scientific">Anaplasma phagocytophilum str. ApNP</name>
    <dbReference type="NCBI Taxonomy" id="1359153"/>
    <lineage>
        <taxon>Bacteria</taxon>
        <taxon>Pseudomonadati</taxon>
        <taxon>Pseudomonadota</taxon>
        <taxon>Alphaproteobacteria</taxon>
        <taxon>Rickettsiales</taxon>
        <taxon>Anaplasmataceae</taxon>
        <taxon>Anaplasma</taxon>
        <taxon>phagocytophilum group</taxon>
    </lineage>
</organism>
<reference evidence="1 2" key="1">
    <citation type="submission" date="2015-01" db="EMBL/GenBank/DDBJ databases">
        <title>Genome Sequencing of Rickettsiales.</title>
        <authorList>
            <person name="Daugherty S.C."/>
            <person name="Su Q."/>
            <person name="Abolude K."/>
            <person name="Beier-Sexton M."/>
            <person name="Carlyon J.A."/>
            <person name="Carter R."/>
            <person name="Day N.P."/>
            <person name="Dumler S.J."/>
            <person name="Dyachenko V."/>
            <person name="Godinez A."/>
            <person name="Kurtti T.J."/>
            <person name="Lichay M."/>
            <person name="Mullins K.E."/>
            <person name="Ott S."/>
            <person name="Pappas-Brown V."/>
            <person name="Paris D.H."/>
            <person name="Patel P."/>
            <person name="Richards A.L."/>
            <person name="Sadzewicz L."/>
            <person name="Sears K."/>
            <person name="Seidman D."/>
            <person name="Sengamalay N."/>
            <person name="Stenos J."/>
            <person name="Tallon L.J."/>
            <person name="Vincent G."/>
            <person name="Fraser C.M."/>
            <person name="Munderloh U."/>
            <person name="Dunning-Hotopp J.C."/>
        </authorList>
    </citation>
    <scope>NUCLEOTIDE SEQUENCE [LARGE SCALE GENOMIC DNA]</scope>
    <source>
        <strain evidence="1 2">ApNP</strain>
    </source>
</reference>
<comment type="caution">
    <text evidence="1">The sequence shown here is derived from an EMBL/GenBank/DDBJ whole genome shotgun (WGS) entry which is preliminary data.</text>
</comment>
<accession>A0A0F3NGP3</accession>
<dbReference type="Proteomes" id="UP000033385">
    <property type="component" value="Unassembled WGS sequence"/>
</dbReference>
<evidence type="ECO:0000313" key="2">
    <source>
        <dbReference type="Proteomes" id="UP000033385"/>
    </source>
</evidence>
<gene>
    <name evidence="1" type="ORF">APHNP_0307</name>
</gene>
<dbReference type="EMBL" id="LANW01000001">
    <property type="protein sequence ID" value="KJV67238.1"/>
    <property type="molecule type" value="Genomic_DNA"/>
</dbReference>
<sequence>MLLLIIKIPIFLKKSIVDLYRGVWLVIVVEVGVDGKRNA</sequence>
<dbReference type="AlphaFoldDB" id="A0A0F3NGP3"/>
<evidence type="ECO:0000313" key="1">
    <source>
        <dbReference type="EMBL" id="KJV67238.1"/>
    </source>
</evidence>
<dbReference type="PATRIC" id="fig|1359153.3.peg.315"/>
<name>A0A0F3NGP3_ANAPH</name>
<protein>
    <submittedName>
        <fullName evidence="1">Uncharacterized protein</fullName>
    </submittedName>
</protein>